<keyword evidence="2" id="KW-0719">Serine esterase</keyword>
<comment type="caution">
    <text evidence="6">The sequence shown here is derived from an EMBL/GenBank/DDBJ whole genome shotgun (WGS) entry which is preliminary data.</text>
</comment>
<comment type="similarity">
    <text evidence="1">Belongs to the AB hydrolase superfamily. AB hydrolase 4 family.</text>
</comment>
<dbReference type="GO" id="GO:0051792">
    <property type="term" value="P:medium-chain fatty acid biosynthetic process"/>
    <property type="evidence" value="ECO:0007669"/>
    <property type="project" value="TreeGrafter"/>
</dbReference>
<dbReference type="AlphaFoldDB" id="A0A9W8I012"/>
<dbReference type="Gene3D" id="3.40.50.1820">
    <property type="entry name" value="alpha/beta hydrolase"/>
    <property type="match status" value="1"/>
</dbReference>
<name>A0A9W8I012_9FUNG</name>
<accession>A0A9W8I012</accession>
<dbReference type="OrthoDB" id="5954035at2759"/>
<keyword evidence="3" id="KW-0378">Hydrolase</keyword>
<dbReference type="Proteomes" id="UP001140094">
    <property type="component" value="Unassembled WGS sequence"/>
</dbReference>
<feature type="active site" description="Charge relay system" evidence="4">
    <location>
        <position position="371"/>
    </location>
</feature>
<dbReference type="EMBL" id="JANBUO010000001">
    <property type="protein sequence ID" value="KAJ2809542.1"/>
    <property type="molecule type" value="Genomic_DNA"/>
</dbReference>
<feature type="active site" description="Charge relay system" evidence="4">
    <location>
        <position position="211"/>
    </location>
</feature>
<dbReference type="InterPro" id="IPR000952">
    <property type="entry name" value="AB_hydrolase_4_CS"/>
</dbReference>
<evidence type="ECO:0000256" key="3">
    <source>
        <dbReference type="ARBA" id="ARBA00022801"/>
    </source>
</evidence>
<organism evidence="6 7">
    <name type="scientific">Coemansia guatemalensis</name>
    <dbReference type="NCBI Taxonomy" id="2761395"/>
    <lineage>
        <taxon>Eukaryota</taxon>
        <taxon>Fungi</taxon>
        <taxon>Fungi incertae sedis</taxon>
        <taxon>Zoopagomycota</taxon>
        <taxon>Kickxellomycotina</taxon>
        <taxon>Kickxellomycetes</taxon>
        <taxon>Kickxellales</taxon>
        <taxon>Kickxellaceae</taxon>
        <taxon>Coemansia</taxon>
    </lineage>
</organism>
<evidence type="ECO:0000313" key="7">
    <source>
        <dbReference type="Proteomes" id="UP001140094"/>
    </source>
</evidence>
<dbReference type="SUPFAM" id="SSF53474">
    <property type="entry name" value="alpha/beta-Hydrolases"/>
    <property type="match status" value="1"/>
</dbReference>
<dbReference type="PANTHER" id="PTHR10794:SF63">
    <property type="entry name" value="ALPHA_BETA HYDROLASE 1, ISOFORM A"/>
    <property type="match status" value="1"/>
</dbReference>
<sequence length="400" mass="43658">MDGYSKTLAYTATAGITLYFGVSKYLENSKVKLVMASDGDKTVRSLIEEHCPSLTDSAKAYLVPSPLLCTGTLQTIYCSGIALKRDGLSNIKYERELREMSDGGTVSIDWYPGRSSSDGSSDAESTQPIAIVIPGLGGSSYEYHIRSLAKHLAESSRSKIRVAAINHRGSGRTPLTSSKLYNAYDTSDLHEIVEYISESFPKSRIVCIGFSMGANILTRYMGEKGDQSKIAAATVISCPFDMLITGRALSTPGFLNDRLFQPSLMATLRRVLERNIDMIKTSEVGYDIDAVLKAKRVSDVDDLITAKAYGFSDCWEYYKAASSSSSVDAIRRPFLAINAADDPITLIEGVPVDKFKQNPNTALAIVRHGGHIGFFSGINPRIWFIQPVAEFFDAVLADNA</sequence>
<dbReference type="InterPro" id="IPR000073">
    <property type="entry name" value="AB_hydrolase_1"/>
</dbReference>
<dbReference type="Pfam" id="PF00561">
    <property type="entry name" value="Abhydrolase_1"/>
    <property type="match status" value="1"/>
</dbReference>
<protein>
    <recommendedName>
        <fullName evidence="5">AB hydrolase-1 domain-containing protein</fullName>
    </recommendedName>
</protein>
<feature type="active site" description="Charge relay system" evidence="4">
    <location>
        <position position="342"/>
    </location>
</feature>
<keyword evidence="7" id="KW-1185">Reference proteome</keyword>
<evidence type="ECO:0000313" key="6">
    <source>
        <dbReference type="EMBL" id="KAJ2809542.1"/>
    </source>
</evidence>
<feature type="domain" description="AB hydrolase-1" evidence="5">
    <location>
        <begin position="131"/>
        <end position="376"/>
    </location>
</feature>
<evidence type="ECO:0000256" key="1">
    <source>
        <dbReference type="ARBA" id="ARBA00010884"/>
    </source>
</evidence>
<gene>
    <name evidence="6" type="ORF">H4R20_000044</name>
</gene>
<evidence type="ECO:0000256" key="2">
    <source>
        <dbReference type="ARBA" id="ARBA00022487"/>
    </source>
</evidence>
<dbReference type="GO" id="GO:0047372">
    <property type="term" value="F:monoacylglycerol lipase activity"/>
    <property type="evidence" value="ECO:0007669"/>
    <property type="project" value="TreeGrafter"/>
</dbReference>
<evidence type="ECO:0000259" key="5">
    <source>
        <dbReference type="Pfam" id="PF00561"/>
    </source>
</evidence>
<dbReference type="GO" id="GO:0008126">
    <property type="term" value="F:acetylesterase activity"/>
    <property type="evidence" value="ECO:0007669"/>
    <property type="project" value="TreeGrafter"/>
</dbReference>
<dbReference type="PIRSF" id="PIRSF005211">
    <property type="entry name" value="Ab_hydro_YheT"/>
    <property type="match status" value="1"/>
</dbReference>
<dbReference type="PROSITE" id="PS01133">
    <property type="entry name" value="UPF0017"/>
    <property type="match status" value="1"/>
</dbReference>
<dbReference type="GO" id="GO:0051793">
    <property type="term" value="P:medium-chain fatty acid catabolic process"/>
    <property type="evidence" value="ECO:0007669"/>
    <property type="project" value="TreeGrafter"/>
</dbReference>
<dbReference type="InterPro" id="IPR012020">
    <property type="entry name" value="ABHD4"/>
</dbReference>
<proteinExistence type="inferred from homology"/>
<reference evidence="6" key="1">
    <citation type="submission" date="2022-07" db="EMBL/GenBank/DDBJ databases">
        <title>Phylogenomic reconstructions and comparative analyses of Kickxellomycotina fungi.</title>
        <authorList>
            <person name="Reynolds N.K."/>
            <person name="Stajich J.E."/>
            <person name="Barry K."/>
            <person name="Grigoriev I.V."/>
            <person name="Crous P."/>
            <person name="Smith M.E."/>
        </authorList>
    </citation>
    <scope>NUCLEOTIDE SEQUENCE</scope>
    <source>
        <strain evidence="6">NRRL 1565</strain>
    </source>
</reference>
<dbReference type="PANTHER" id="PTHR10794">
    <property type="entry name" value="ABHYDROLASE DOMAIN-CONTAINING PROTEIN"/>
    <property type="match status" value="1"/>
</dbReference>
<evidence type="ECO:0000256" key="4">
    <source>
        <dbReference type="PIRSR" id="PIRSR005211-1"/>
    </source>
</evidence>
<dbReference type="InterPro" id="IPR029058">
    <property type="entry name" value="AB_hydrolase_fold"/>
</dbReference>
<dbReference type="InterPro" id="IPR050960">
    <property type="entry name" value="AB_hydrolase_4_sf"/>
</dbReference>